<evidence type="ECO:0000313" key="1">
    <source>
        <dbReference type="EMBL" id="EDZ95249.1"/>
    </source>
</evidence>
<proteinExistence type="predicted"/>
<reference evidence="1 2" key="1">
    <citation type="journal article" date="2011" name="Appl. Environ. Microbiol.">
        <title>Contribution of a Sodium Ion Gradient to Energy Conservation during Fermentation in the Cyanobacterium Arthrospira (Spirulina) maxima CS-328.</title>
        <authorList>
            <person name="Carrieri D."/>
            <person name="Ananyev G."/>
            <person name="Lenz O."/>
            <person name="Bryant D.A."/>
            <person name="Dismukes G.C."/>
        </authorList>
    </citation>
    <scope>NUCLEOTIDE SEQUENCE [LARGE SCALE GENOMIC DNA]</scope>
    <source>
        <strain evidence="1 2">CS-328</strain>
    </source>
</reference>
<dbReference type="AlphaFoldDB" id="B5VZM4"/>
<dbReference type="EMBL" id="ABYK01000011">
    <property type="protein sequence ID" value="EDZ95249.1"/>
    <property type="molecule type" value="Genomic_DNA"/>
</dbReference>
<evidence type="ECO:0000313" key="2">
    <source>
        <dbReference type="Proteomes" id="UP000004061"/>
    </source>
</evidence>
<accession>B5VZM4</accession>
<sequence>MTDLKEITIKVPIDIAEYYRHADQLEKLQIETKIAFVLKNQLLSRTSATNKLRQTMTEIGKKAVDNGLTPEILASILNDIEFRNPVSLRNRVSVTFPTAQNAPQ</sequence>
<protein>
    <submittedName>
        <fullName evidence="1">Uncharacterized protein</fullName>
    </submittedName>
</protein>
<gene>
    <name evidence="1" type="ORF">AmaxDRAFT_1850</name>
</gene>
<keyword evidence="2" id="KW-1185">Reference proteome</keyword>
<dbReference type="Proteomes" id="UP000004061">
    <property type="component" value="Unassembled WGS sequence"/>
</dbReference>
<name>B5VZM4_LIMMA</name>
<organism evidence="1 2">
    <name type="scientific">Limnospira maxima CS-328</name>
    <dbReference type="NCBI Taxonomy" id="513049"/>
    <lineage>
        <taxon>Bacteria</taxon>
        <taxon>Bacillati</taxon>
        <taxon>Cyanobacteriota</taxon>
        <taxon>Cyanophyceae</taxon>
        <taxon>Oscillatoriophycideae</taxon>
        <taxon>Oscillatoriales</taxon>
        <taxon>Sirenicapillariaceae</taxon>
        <taxon>Limnospira</taxon>
    </lineage>
</organism>
<comment type="caution">
    <text evidence="1">The sequence shown here is derived from an EMBL/GenBank/DDBJ whole genome shotgun (WGS) entry which is preliminary data.</text>
</comment>